<evidence type="ECO:0000313" key="2">
    <source>
        <dbReference type="EMBL" id="BAT27266.1"/>
    </source>
</evidence>
<dbReference type="EMBL" id="LC066375">
    <property type="protein sequence ID" value="BAT27266.1"/>
    <property type="molecule type" value="Genomic_DNA"/>
</dbReference>
<feature type="transmembrane region" description="Helical" evidence="1">
    <location>
        <begin position="100"/>
        <end position="121"/>
    </location>
</feature>
<dbReference type="RefSeq" id="WP_062228341.1">
    <property type="nucleotide sequence ID" value="NZ_BBWR01000012.1"/>
</dbReference>
<dbReference type="OrthoDB" id="7264282at2"/>
<keyword evidence="1" id="KW-1133">Transmembrane helix</keyword>
<evidence type="ECO:0000256" key="1">
    <source>
        <dbReference type="SAM" id="Phobius"/>
    </source>
</evidence>
<reference evidence="2" key="1">
    <citation type="journal article" date="2015" name="Proc. Natl. Acad. Sci. U.S.A.">
        <title>Bacterial clade with the ribosomal RNA operon on a small plasmid rather than the chromosome.</title>
        <authorList>
            <person name="Anda M."/>
            <person name="Ohtsubo Y."/>
            <person name="Okubo T."/>
            <person name="Sugawara M."/>
            <person name="Nagata Y."/>
            <person name="Tsuda M."/>
            <person name="Minamisawa K."/>
            <person name="Mitsui H."/>
        </authorList>
    </citation>
    <scope>NUCLEOTIDE SEQUENCE</scope>
    <source>
        <strain evidence="2">JCM 14755</strain>
    </source>
</reference>
<keyword evidence="1" id="KW-0812">Transmembrane</keyword>
<protein>
    <recommendedName>
        <fullName evidence="3">Transmembrane protein</fullName>
    </recommendedName>
</protein>
<name>A0A0P0Z066_9HYPH</name>
<feature type="transmembrane region" description="Helical" evidence="1">
    <location>
        <begin position="45"/>
        <end position="68"/>
    </location>
</feature>
<feature type="transmembrane region" description="Helical" evidence="1">
    <location>
        <begin position="12"/>
        <end position="33"/>
    </location>
</feature>
<proteinExistence type="predicted"/>
<accession>A0A0P0Z066</accession>
<evidence type="ECO:0008006" key="3">
    <source>
        <dbReference type="Google" id="ProtNLM"/>
    </source>
</evidence>
<sequence length="124" mass="13649">MVANRTRDNLWTLILTPTVWAVHFLLCYVAAAWHCAPNQALFEPIGGVRIAILVATVVALAICGWVGLRAITEWRGHGGHFPHDGDSASVRERFLEFSSFLLAAMSFLAIIFTAMPALLIVDCR</sequence>
<keyword evidence="1" id="KW-0472">Membrane</keyword>
<organism evidence="2">
    <name type="scientific">Aureimonas frigidaquae</name>
    <dbReference type="NCBI Taxonomy" id="424757"/>
    <lineage>
        <taxon>Bacteria</taxon>
        <taxon>Pseudomonadati</taxon>
        <taxon>Pseudomonadota</taxon>
        <taxon>Alphaproteobacteria</taxon>
        <taxon>Hyphomicrobiales</taxon>
        <taxon>Aurantimonadaceae</taxon>
        <taxon>Aureimonas</taxon>
    </lineage>
</organism>
<dbReference type="AlphaFoldDB" id="A0A0P0Z066"/>